<dbReference type="PROSITE" id="PS50994">
    <property type="entry name" value="INTEGRASE"/>
    <property type="match status" value="1"/>
</dbReference>
<evidence type="ECO:0000259" key="2">
    <source>
        <dbReference type="PROSITE" id="PS50994"/>
    </source>
</evidence>
<dbReference type="Gene3D" id="3.30.420.10">
    <property type="entry name" value="Ribonuclease H-like superfamily/Ribonuclease H"/>
    <property type="match status" value="1"/>
</dbReference>
<evidence type="ECO:0000313" key="3">
    <source>
        <dbReference type="EMBL" id="GJT95843.1"/>
    </source>
</evidence>
<protein>
    <submittedName>
        <fullName evidence="3">Retrovirus-related pol polyprotein from transposon TNT 1-94</fullName>
    </submittedName>
</protein>
<dbReference type="CDD" id="cd09272">
    <property type="entry name" value="RNase_HI_RT_Ty1"/>
    <property type="match status" value="1"/>
</dbReference>
<dbReference type="PANTHER" id="PTHR42648">
    <property type="entry name" value="TRANSPOSASE, PUTATIVE-RELATED"/>
    <property type="match status" value="1"/>
</dbReference>
<keyword evidence="4" id="KW-1185">Reference proteome</keyword>
<sequence>MCDLKSLPTKGGNKYFITFIDDCTKYCYVYLLKSKDEAIDKFILYKIEVENQLGKKIKVVRSDRGGEYVAPFVELCAKHGIRHEFTAPYSPQQNGIAERKNRTLKEMVTAMLISSGMSQDMWGEAILTATYLLNKIPRKDKEETPYELWMGRKPSYQYLRVWGCLAKVAVPTPKAQKIGPKSVDCIFIGYAKNSSAYRFIVHESKNPDIQKNTVMESRNASFFEHIFPCLSKETGSSARLDDEVVQDKRQRDDNDLQDERQDQTEEEEVEPRRSKRARNEKSFGPDFVSFMVENEPTSYREAVTSSEGQQWREAIKSEIDRDYRLHYDRHPAVIEGYIDANWISDKKDSRSTSGYVFTLGGAAISWKSSKQTVIAKSTMESEFIALDKCGEEAKWLRQFVEDIPRWLKPVMAISIHCDSKSVMGRAQSTMHNGKSRHQTVIAKSTMESEFIALDKCGEEAEWLRQFVEDIPRWPKPVTAISIHCDSKSTMGRTKSIMYNGKSRHIRRRHNSIRQLLSTGVISIDYVASKDNIADPFTKGLSRELIGALRSPRRELRNELKYVQSGVKMNEISCLKVRHVEHKIWELEAIPHRPKREVDSGL</sequence>
<dbReference type="Proteomes" id="UP001151760">
    <property type="component" value="Unassembled WGS sequence"/>
</dbReference>
<dbReference type="EMBL" id="BQNB010020427">
    <property type="protein sequence ID" value="GJT95843.1"/>
    <property type="molecule type" value="Genomic_DNA"/>
</dbReference>
<dbReference type="PANTHER" id="PTHR42648:SF20">
    <property type="entry name" value="RNA-DIRECTED DNA POLYMERASE"/>
    <property type="match status" value="1"/>
</dbReference>
<dbReference type="InterPro" id="IPR057670">
    <property type="entry name" value="SH3_retrovirus"/>
</dbReference>
<dbReference type="InterPro" id="IPR039537">
    <property type="entry name" value="Retrotran_Ty1/copia-like"/>
</dbReference>
<evidence type="ECO:0000256" key="1">
    <source>
        <dbReference type="SAM" id="MobiDB-lite"/>
    </source>
</evidence>
<reference evidence="3" key="1">
    <citation type="journal article" date="2022" name="Int. J. Mol. Sci.">
        <title>Draft Genome of Tanacetum Coccineum: Genomic Comparison of Closely Related Tanacetum-Family Plants.</title>
        <authorList>
            <person name="Yamashiro T."/>
            <person name="Shiraishi A."/>
            <person name="Nakayama K."/>
            <person name="Satake H."/>
        </authorList>
    </citation>
    <scope>NUCLEOTIDE SEQUENCE</scope>
</reference>
<dbReference type="Pfam" id="PF00665">
    <property type="entry name" value="rve"/>
    <property type="match status" value="1"/>
</dbReference>
<dbReference type="InterPro" id="IPR036397">
    <property type="entry name" value="RNaseH_sf"/>
</dbReference>
<feature type="domain" description="Integrase catalytic" evidence="2">
    <location>
        <begin position="1"/>
        <end position="153"/>
    </location>
</feature>
<comment type="caution">
    <text evidence="3">The sequence shown here is derived from an EMBL/GenBank/DDBJ whole genome shotgun (WGS) entry which is preliminary data.</text>
</comment>
<proteinExistence type="predicted"/>
<reference evidence="3" key="2">
    <citation type="submission" date="2022-01" db="EMBL/GenBank/DDBJ databases">
        <authorList>
            <person name="Yamashiro T."/>
            <person name="Shiraishi A."/>
            <person name="Satake H."/>
            <person name="Nakayama K."/>
        </authorList>
    </citation>
    <scope>NUCLEOTIDE SEQUENCE</scope>
</reference>
<dbReference type="SUPFAM" id="SSF53098">
    <property type="entry name" value="Ribonuclease H-like"/>
    <property type="match status" value="1"/>
</dbReference>
<accession>A0ABQ5I8Y7</accession>
<dbReference type="InterPro" id="IPR012337">
    <property type="entry name" value="RNaseH-like_sf"/>
</dbReference>
<gene>
    <name evidence="3" type="ORF">Tco_1091361</name>
</gene>
<dbReference type="InterPro" id="IPR001584">
    <property type="entry name" value="Integrase_cat-core"/>
</dbReference>
<name>A0ABQ5I8Y7_9ASTR</name>
<organism evidence="3 4">
    <name type="scientific">Tanacetum coccineum</name>
    <dbReference type="NCBI Taxonomy" id="301880"/>
    <lineage>
        <taxon>Eukaryota</taxon>
        <taxon>Viridiplantae</taxon>
        <taxon>Streptophyta</taxon>
        <taxon>Embryophyta</taxon>
        <taxon>Tracheophyta</taxon>
        <taxon>Spermatophyta</taxon>
        <taxon>Magnoliopsida</taxon>
        <taxon>eudicotyledons</taxon>
        <taxon>Gunneridae</taxon>
        <taxon>Pentapetalae</taxon>
        <taxon>asterids</taxon>
        <taxon>campanulids</taxon>
        <taxon>Asterales</taxon>
        <taxon>Asteraceae</taxon>
        <taxon>Asteroideae</taxon>
        <taxon>Anthemideae</taxon>
        <taxon>Anthemidinae</taxon>
        <taxon>Tanacetum</taxon>
    </lineage>
</organism>
<evidence type="ECO:0000313" key="4">
    <source>
        <dbReference type="Proteomes" id="UP001151760"/>
    </source>
</evidence>
<feature type="compositionally biased region" description="Basic and acidic residues" evidence="1">
    <location>
        <begin position="239"/>
        <end position="263"/>
    </location>
</feature>
<feature type="region of interest" description="Disordered" evidence="1">
    <location>
        <begin position="238"/>
        <end position="279"/>
    </location>
</feature>
<dbReference type="Pfam" id="PF25597">
    <property type="entry name" value="SH3_retrovirus"/>
    <property type="match status" value="1"/>
</dbReference>